<gene>
    <name evidence="1" type="ORF">NLS_LOCUS8311</name>
</gene>
<organism evidence="1 2">
    <name type="scientific">Litomosoides sigmodontis</name>
    <name type="common">Filarial nematode worm</name>
    <dbReference type="NCBI Taxonomy" id="42156"/>
    <lineage>
        <taxon>Eukaryota</taxon>
        <taxon>Metazoa</taxon>
        <taxon>Ecdysozoa</taxon>
        <taxon>Nematoda</taxon>
        <taxon>Chromadorea</taxon>
        <taxon>Rhabditida</taxon>
        <taxon>Spirurina</taxon>
        <taxon>Spiruromorpha</taxon>
        <taxon>Filarioidea</taxon>
        <taxon>Onchocercidae</taxon>
        <taxon>Litomosoides</taxon>
    </lineage>
</organism>
<evidence type="ECO:0000313" key="1">
    <source>
        <dbReference type="EMBL" id="VDK87732.1"/>
    </source>
</evidence>
<protein>
    <submittedName>
        <fullName evidence="1">Uncharacterized protein</fullName>
    </submittedName>
</protein>
<evidence type="ECO:0000313" key="2">
    <source>
        <dbReference type="Proteomes" id="UP000277928"/>
    </source>
</evidence>
<dbReference type="STRING" id="42156.A0A3P6TI35"/>
<sequence>MSEQGRLFVELVCILNVNSALKLLGAQSILCKFQIGQTSTYADVDINKKEHLCTTQLPIYKTAYDDFFEVSIFLNRIFSPDLCAGSSKIAMADLLTTATMHRGPMSKQFDCESGDISNLRPRVILKFVVQLFY</sequence>
<accession>A0A3P6TI35</accession>
<name>A0A3P6TI35_LITSI</name>
<reference evidence="1 2" key="1">
    <citation type="submission" date="2018-08" db="EMBL/GenBank/DDBJ databases">
        <authorList>
            <person name="Laetsch R D."/>
            <person name="Stevens L."/>
            <person name="Kumar S."/>
            <person name="Blaxter L. M."/>
        </authorList>
    </citation>
    <scope>NUCLEOTIDE SEQUENCE [LARGE SCALE GENOMIC DNA]</scope>
</reference>
<keyword evidence="2" id="KW-1185">Reference proteome</keyword>
<proteinExistence type="predicted"/>
<dbReference type="Proteomes" id="UP000277928">
    <property type="component" value="Unassembled WGS sequence"/>
</dbReference>
<dbReference type="EMBL" id="UYRX01001022">
    <property type="protein sequence ID" value="VDK87732.1"/>
    <property type="molecule type" value="Genomic_DNA"/>
</dbReference>
<dbReference type="AlphaFoldDB" id="A0A3P6TI35"/>